<evidence type="ECO:0000256" key="3">
    <source>
        <dbReference type="ARBA" id="ARBA00010231"/>
    </source>
</evidence>
<dbReference type="PANTHER" id="PTHR45745:SF1">
    <property type="entry name" value="PHOSPHOGLUCOMUTASE 2B-RELATED"/>
    <property type="match status" value="1"/>
</dbReference>
<protein>
    <recommendedName>
        <fullName evidence="4">phosphoglucomutase (alpha-D-glucose-1,6-bisphosphate-dependent)</fullName>
        <ecNumber evidence="4">5.4.2.2</ecNumber>
    </recommendedName>
</protein>
<evidence type="ECO:0000259" key="11">
    <source>
        <dbReference type="Pfam" id="PF02878"/>
    </source>
</evidence>
<reference evidence="14" key="1">
    <citation type="submission" date="2020-10" db="EMBL/GenBank/DDBJ databases">
        <authorList>
            <person name="Gilroy R."/>
        </authorList>
    </citation>
    <scope>NUCLEOTIDE SEQUENCE</scope>
    <source>
        <strain evidence="14">ChiGjej2B2-16831</strain>
    </source>
</reference>
<dbReference type="GO" id="GO:0005975">
    <property type="term" value="P:carbohydrate metabolic process"/>
    <property type="evidence" value="ECO:0007669"/>
    <property type="project" value="InterPro"/>
</dbReference>
<dbReference type="InterPro" id="IPR016066">
    <property type="entry name" value="A-D-PHexomutase_CS"/>
</dbReference>
<evidence type="ECO:0000256" key="9">
    <source>
        <dbReference type="RuleBase" id="RU004326"/>
    </source>
</evidence>
<dbReference type="AlphaFoldDB" id="A0A9D1N485"/>
<dbReference type="InterPro" id="IPR005843">
    <property type="entry name" value="A-D-PHexomutase_C"/>
</dbReference>
<sequence>MGYLESYRAWRASPAVDAETKRELAAIAGDPAEIEDRFYRTLEFGTAGLRGVLGAGTNRMNVYVVRQATQGLADYLGAIPGAAQRGVCIAYDSRRCSELFARETAAVLAGNGVRAYLFERLHAVPQLSFAVRHLGCAAGVVITASHNPAKYNGYKVYWSHGGQCAPEQAAEILARIEAAPLFGEKRCDFDQAVADGRITLIGAAEDEAYYAASLSVLPCPALLRERGGALPVVYTPLHGTGCIPVQELLRRAGVTQVYVVPEQAAPDGAFPTVHAPNPEDPDAFRLAIALAEEKGARVCLATDPDADRLGVAVRRADGGWSVLTGNQIGSLLLEHLLSAHRAQGTLPANGAAVKSIVSTRLADAIAARYGVEMVDVLTGFRFISEKIDEYARTGEKTFLFGFEESYGFLAGGYSRDKDAILAAALAVEMCAAYDARGMTLYDGLQELYRTYGYYKERVNSYTLEGKAGMERIAETMATLRRVPITAVEDVSVTAYEDYLSGTRFLARGGGTEPLTLPRSDLVRLLLSDGSWIVVRPSGTEPKLKLYIGGRGETEAAVDAHLAALYTDMDARLSVLLGL</sequence>
<dbReference type="Pfam" id="PF02879">
    <property type="entry name" value="PGM_PMM_II"/>
    <property type="match status" value="1"/>
</dbReference>
<dbReference type="CDD" id="cd05799">
    <property type="entry name" value="PGM2"/>
    <property type="match status" value="1"/>
</dbReference>
<dbReference type="InterPro" id="IPR005844">
    <property type="entry name" value="A-D-PHexomutase_a/b/a-I"/>
</dbReference>
<comment type="catalytic activity">
    <reaction evidence="1">
        <text>alpha-D-glucose 1-phosphate = alpha-D-glucose 6-phosphate</text>
        <dbReference type="Rhea" id="RHEA:23536"/>
        <dbReference type="ChEBI" id="CHEBI:58225"/>
        <dbReference type="ChEBI" id="CHEBI:58601"/>
        <dbReference type="EC" id="5.4.2.2"/>
    </reaction>
</comment>
<dbReference type="GO" id="GO:0004614">
    <property type="term" value="F:phosphoglucomutase activity"/>
    <property type="evidence" value="ECO:0007669"/>
    <property type="project" value="UniProtKB-EC"/>
</dbReference>
<proteinExistence type="inferred from homology"/>
<comment type="cofactor">
    <cofactor evidence="2">
        <name>Mg(2+)</name>
        <dbReference type="ChEBI" id="CHEBI:18420"/>
    </cofactor>
</comment>
<dbReference type="Gene3D" id="3.40.120.10">
    <property type="entry name" value="Alpha-D-Glucose-1,6-Bisphosphate, subunit A, domain 3"/>
    <property type="match status" value="3"/>
</dbReference>
<evidence type="ECO:0000259" key="12">
    <source>
        <dbReference type="Pfam" id="PF02879"/>
    </source>
</evidence>
<evidence type="ECO:0000256" key="6">
    <source>
        <dbReference type="ARBA" id="ARBA00022723"/>
    </source>
</evidence>
<dbReference type="PANTHER" id="PTHR45745">
    <property type="entry name" value="PHOSPHOMANNOMUTASE 45A"/>
    <property type="match status" value="1"/>
</dbReference>
<evidence type="ECO:0000256" key="1">
    <source>
        <dbReference type="ARBA" id="ARBA00000443"/>
    </source>
</evidence>
<comment type="similarity">
    <text evidence="3 9">Belongs to the phosphohexose mutase family.</text>
</comment>
<evidence type="ECO:0000256" key="8">
    <source>
        <dbReference type="ARBA" id="ARBA00023235"/>
    </source>
</evidence>
<dbReference type="SUPFAM" id="SSF55957">
    <property type="entry name" value="Phosphoglucomutase, C-terminal domain"/>
    <property type="match status" value="1"/>
</dbReference>
<dbReference type="Proteomes" id="UP000824128">
    <property type="component" value="Unassembled WGS sequence"/>
</dbReference>
<comment type="caution">
    <text evidence="14">The sequence shown here is derived from an EMBL/GenBank/DDBJ whole genome shotgun (WGS) entry which is preliminary data.</text>
</comment>
<dbReference type="Pfam" id="PF02878">
    <property type="entry name" value="PGM_PMM_I"/>
    <property type="match status" value="1"/>
</dbReference>
<evidence type="ECO:0000313" key="14">
    <source>
        <dbReference type="EMBL" id="HIU94368.1"/>
    </source>
</evidence>
<dbReference type="Pfam" id="PF00408">
    <property type="entry name" value="PGM_PMM_IV"/>
    <property type="match status" value="1"/>
</dbReference>
<dbReference type="SUPFAM" id="SSF53738">
    <property type="entry name" value="Phosphoglucomutase, first 3 domains"/>
    <property type="match status" value="3"/>
</dbReference>
<reference evidence="14" key="2">
    <citation type="journal article" date="2021" name="PeerJ">
        <title>Extensive microbial diversity within the chicken gut microbiome revealed by metagenomics and culture.</title>
        <authorList>
            <person name="Gilroy R."/>
            <person name="Ravi A."/>
            <person name="Getino M."/>
            <person name="Pursley I."/>
            <person name="Horton D.L."/>
            <person name="Alikhan N.F."/>
            <person name="Baker D."/>
            <person name="Gharbi K."/>
            <person name="Hall N."/>
            <person name="Watson M."/>
            <person name="Adriaenssens E.M."/>
            <person name="Foster-Nyarko E."/>
            <person name="Jarju S."/>
            <person name="Secka A."/>
            <person name="Antonio M."/>
            <person name="Oren A."/>
            <person name="Chaudhuri R.R."/>
            <person name="La Ragione R."/>
            <person name="Hildebrand F."/>
            <person name="Pallen M.J."/>
        </authorList>
    </citation>
    <scope>NUCLEOTIDE SEQUENCE</scope>
    <source>
        <strain evidence="14">ChiGjej2B2-16831</strain>
    </source>
</reference>
<dbReference type="Pfam" id="PF02880">
    <property type="entry name" value="PGM_PMM_III"/>
    <property type="match status" value="1"/>
</dbReference>
<dbReference type="Gene3D" id="3.30.310.50">
    <property type="entry name" value="Alpha-D-phosphohexomutase, C-terminal domain"/>
    <property type="match status" value="1"/>
</dbReference>
<keyword evidence="5" id="KW-0597">Phosphoprotein</keyword>
<feature type="domain" description="Alpha-D-phosphohexomutase C-terminal" evidence="10">
    <location>
        <begin position="518"/>
        <end position="555"/>
    </location>
</feature>
<dbReference type="GO" id="GO:0008973">
    <property type="term" value="F:phosphopentomutase activity"/>
    <property type="evidence" value="ECO:0007669"/>
    <property type="project" value="TreeGrafter"/>
</dbReference>
<accession>A0A9D1N485</accession>
<organism evidence="14 15">
    <name type="scientific">Candidatus Aphodomorpha intestinavium</name>
    <dbReference type="NCBI Taxonomy" id="2840672"/>
    <lineage>
        <taxon>Bacteria</taxon>
        <taxon>Bacillati</taxon>
        <taxon>Bacillota</taxon>
        <taxon>Clostridia</taxon>
        <taxon>Eubacteriales</taxon>
        <taxon>Candidatus Aphodomorpha</taxon>
    </lineage>
</organism>
<evidence type="ECO:0000256" key="5">
    <source>
        <dbReference type="ARBA" id="ARBA00022553"/>
    </source>
</evidence>
<keyword evidence="7 9" id="KW-0460">Magnesium</keyword>
<evidence type="ECO:0000256" key="2">
    <source>
        <dbReference type="ARBA" id="ARBA00001946"/>
    </source>
</evidence>
<dbReference type="InterPro" id="IPR005845">
    <property type="entry name" value="A-D-PHexomutase_a/b/a-II"/>
</dbReference>
<dbReference type="InterPro" id="IPR005846">
    <property type="entry name" value="A-D-PHexomutase_a/b/a-III"/>
</dbReference>
<evidence type="ECO:0000259" key="13">
    <source>
        <dbReference type="Pfam" id="PF02880"/>
    </source>
</evidence>
<dbReference type="GO" id="GO:0000287">
    <property type="term" value="F:magnesium ion binding"/>
    <property type="evidence" value="ECO:0007669"/>
    <property type="project" value="InterPro"/>
</dbReference>
<keyword evidence="8" id="KW-0413">Isomerase</keyword>
<dbReference type="EMBL" id="DVNZ01000135">
    <property type="protein sequence ID" value="HIU94368.1"/>
    <property type="molecule type" value="Genomic_DNA"/>
</dbReference>
<gene>
    <name evidence="14" type="ORF">IAD24_04340</name>
</gene>
<keyword evidence="6 9" id="KW-0479">Metal-binding</keyword>
<dbReference type="EC" id="5.4.2.2" evidence="4"/>
<dbReference type="PROSITE" id="PS00710">
    <property type="entry name" value="PGM_PMM"/>
    <property type="match status" value="1"/>
</dbReference>
<feature type="domain" description="Alpha-D-phosphohexomutase alpha/beta/alpha" evidence="13">
    <location>
        <begin position="325"/>
        <end position="451"/>
    </location>
</feature>
<evidence type="ECO:0000259" key="10">
    <source>
        <dbReference type="Pfam" id="PF00408"/>
    </source>
</evidence>
<evidence type="ECO:0000313" key="15">
    <source>
        <dbReference type="Proteomes" id="UP000824128"/>
    </source>
</evidence>
<feature type="domain" description="Alpha-D-phosphohexomutase alpha/beta/alpha" evidence="11">
    <location>
        <begin position="43"/>
        <end position="178"/>
    </location>
</feature>
<feature type="domain" description="Alpha-D-phosphohexomutase alpha/beta/alpha" evidence="12">
    <location>
        <begin position="225"/>
        <end position="312"/>
    </location>
</feature>
<evidence type="ECO:0000256" key="4">
    <source>
        <dbReference type="ARBA" id="ARBA00012728"/>
    </source>
</evidence>
<name>A0A9D1N485_9FIRM</name>
<dbReference type="InterPro" id="IPR036900">
    <property type="entry name" value="A-D-PHexomutase_C_sf"/>
</dbReference>
<dbReference type="GO" id="GO:0006166">
    <property type="term" value="P:purine ribonucleoside salvage"/>
    <property type="evidence" value="ECO:0007669"/>
    <property type="project" value="TreeGrafter"/>
</dbReference>
<dbReference type="InterPro" id="IPR016055">
    <property type="entry name" value="A-D-PHexomutase_a/b/a-I/II/III"/>
</dbReference>
<evidence type="ECO:0000256" key="7">
    <source>
        <dbReference type="ARBA" id="ARBA00022842"/>
    </source>
</evidence>